<dbReference type="Proteomes" id="UP001500506">
    <property type="component" value="Unassembled WGS sequence"/>
</dbReference>
<dbReference type="PRINTS" id="PR00050">
    <property type="entry name" value="COLDSHOCK"/>
</dbReference>
<gene>
    <name evidence="3" type="ORF">GCM10009747_36890</name>
</gene>
<dbReference type="InterPro" id="IPR050181">
    <property type="entry name" value="Cold_shock_domain"/>
</dbReference>
<dbReference type="SMART" id="SM00357">
    <property type="entry name" value="CSP"/>
    <property type="match status" value="1"/>
</dbReference>
<dbReference type="InterPro" id="IPR019844">
    <property type="entry name" value="CSD_CS"/>
</dbReference>
<evidence type="ECO:0000259" key="2">
    <source>
        <dbReference type="PROSITE" id="PS51857"/>
    </source>
</evidence>
<protein>
    <submittedName>
        <fullName evidence="3">Cold-shock protein</fullName>
    </submittedName>
</protein>
<evidence type="ECO:0000313" key="3">
    <source>
        <dbReference type="EMBL" id="GAA1771791.1"/>
    </source>
</evidence>
<dbReference type="Gene3D" id="2.40.50.140">
    <property type="entry name" value="Nucleic acid-binding proteins"/>
    <property type="match status" value="1"/>
</dbReference>
<dbReference type="SUPFAM" id="SSF50249">
    <property type="entry name" value="Nucleic acid-binding proteins"/>
    <property type="match status" value="1"/>
</dbReference>
<dbReference type="CDD" id="cd04458">
    <property type="entry name" value="CSP_CDS"/>
    <property type="match status" value="1"/>
</dbReference>
<proteinExistence type="predicted"/>
<dbReference type="PROSITE" id="PS00352">
    <property type="entry name" value="CSD_1"/>
    <property type="match status" value="1"/>
</dbReference>
<comment type="caution">
    <text evidence="3">The sequence shown here is derived from an EMBL/GenBank/DDBJ whole genome shotgun (WGS) entry which is preliminary data.</text>
</comment>
<dbReference type="InterPro" id="IPR011129">
    <property type="entry name" value="CSD"/>
</dbReference>
<accession>A0ABN2L1B1</accession>
<sequence length="144" mass="15349">MDGRAIFGVPGDSSEVHTMPTGKVKFYDDEKGFGFITSDDGQEVFLHASALPAGATVRAGARLEFGIADGKRGAQALSVRVLDAPPSLVKMHRKPADDMAVIVEDVVKVLDGIGVDLRRGRYPEKSKARTVAAVLRKVADDLDA</sequence>
<dbReference type="EMBL" id="BAAANH010000010">
    <property type="protein sequence ID" value="GAA1771791.1"/>
    <property type="molecule type" value="Genomic_DNA"/>
</dbReference>
<dbReference type="PANTHER" id="PTHR11544">
    <property type="entry name" value="COLD SHOCK DOMAIN CONTAINING PROTEINS"/>
    <property type="match status" value="1"/>
</dbReference>
<dbReference type="InterPro" id="IPR002059">
    <property type="entry name" value="CSP_DNA-bd"/>
</dbReference>
<feature type="domain" description="CSD" evidence="2">
    <location>
        <begin position="19"/>
        <end position="81"/>
    </location>
</feature>
<dbReference type="Pfam" id="PF00313">
    <property type="entry name" value="CSD"/>
    <property type="match status" value="1"/>
</dbReference>
<name>A0ABN2L1B1_9MICO</name>
<organism evidence="3 4">
    <name type="scientific">Agromyces humatus</name>
    <dbReference type="NCBI Taxonomy" id="279573"/>
    <lineage>
        <taxon>Bacteria</taxon>
        <taxon>Bacillati</taxon>
        <taxon>Actinomycetota</taxon>
        <taxon>Actinomycetes</taxon>
        <taxon>Micrococcales</taxon>
        <taxon>Microbacteriaceae</taxon>
        <taxon>Agromyces</taxon>
    </lineage>
</organism>
<evidence type="ECO:0000313" key="4">
    <source>
        <dbReference type="Proteomes" id="UP001500506"/>
    </source>
</evidence>
<dbReference type="PROSITE" id="PS51857">
    <property type="entry name" value="CSD_2"/>
    <property type="match status" value="1"/>
</dbReference>
<dbReference type="InterPro" id="IPR012340">
    <property type="entry name" value="NA-bd_OB-fold"/>
</dbReference>
<evidence type="ECO:0000256" key="1">
    <source>
        <dbReference type="RuleBase" id="RU000408"/>
    </source>
</evidence>
<comment type="subcellular location">
    <subcellularLocation>
        <location evidence="1">Cytoplasm</location>
    </subcellularLocation>
</comment>
<keyword evidence="4" id="KW-1185">Reference proteome</keyword>
<reference evidence="3 4" key="1">
    <citation type="journal article" date="2019" name="Int. J. Syst. Evol. Microbiol.">
        <title>The Global Catalogue of Microorganisms (GCM) 10K type strain sequencing project: providing services to taxonomists for standard genome sequencing and annotation.</title>
        <authorList>
            <consortium name="The Broad Institute Genomics Platform"/>
            <consortium name="The Broad Institute Genome Sequencing Center for Infectious Disease"/>
            <person name="Wu L."/>
            <person name="Ma J."/>
        </authorList>
    </citation>
    <scope>NUCLEOTIDE SEQUENCE [LARGE SCALE GENOMIC DNA]</scope>
    <source>
        <strain evidence="3 4">JCM 14319</strain>
    </source>
</reference>